<feature type="repeat" description="Solcar" evidence="12">
    <location>
        <begin position="108"/>
        <end position="192"/>
    </location>
</feature>
<evidence type="ECO:0000256" key="12">
    <source>
        <dbReference type="PROSITE-ProRule" id="PRU00282"/>
    </source>
</evidence>
<evidence type="ECO:0000256" key="3">
    <source>
        <dbReference type="ARBA" id="ARBA00022448"/>
    </source>
</evidence>
<evidence type="ECO:0000256" key="7">
    <source>
        <dbReference type="ARBA" id="ARBA00022989"/>
    </source>
</evidence>
<keyword evidence="6" id="KW-0999">Mitochondrion inner membrane</keyword>
<keyword evidence="8" id="KW-0408">Iron</keyword>
<evidence type="ECO:0000256" key="13">
    <source>
        <dbReference type="RuleBase" id="RU000488"/>
    </source>
</evidence>
<keyword evidence="3 13" id="KW-0813">Transport</keyword>
<feature type="repeat" description="Solcar" evidence="12">
    <location>
        <begin position="12"/>
        <end position="100"/>
    </location>
</feature>
<keyword evidence="10" id="KW-0496">Mitochondrion</keyword>
<evidence type="ECO:0000313" key="15">
    <source>
        <dbReference type="Proteomes" id="UP001307889"/>
    </source>
</evidence>
<keyword evidence="4" id="KW-0410">Iron transport</keyword>
<evidence type="ECO:0000256" key="10">
    <source>
        <dbReference type="ARBA" id="ARBA00023128"/>
    </source>
</evidence>
<evidence type="ECO:0000256" key="4">
    <source>
        <dbReference type="ARBA" id="ARBA00022496"/>
    </source>
</evidence>
<evidence type="ECO:0000256" key="9">
    <source>
        <dbReference type="ARBA" id="ARBA00023065"/>
    </source>
</evidence>
<sequence length="332" mass="36684">MNFDDYETLPTSNVTSHMMAGAAAGIMEHCVMFPMDSVKTRMQSLAAGHSRMNTTIREVLGNMIQQEGISRPFRGVQIVFMGAGPAHAMYFATYEFLKDVYVSHTNMNGTIASGLAGVTSTLLHDGVMTPSDAVKQRLQMFSSPYRGVFDCIRRVYAEQGIAAFYRSYTTQLTMNIPFQSLHFMAYEASQNITNPSREYNPKMHMLSGALAGGIAAALTTPLDVCKTLLNTQSDSKIIGLTNAIKAVYKLGGPLGFFKGLTPRVLYQMPSTAICWSTYEFWKWFLLSKKEEEPHSSDKKVMELPSLTSASLYAVPVAFSAQAEPSMFKVSRT</sequence>
<proteinExistence type="inferred from homology"/>
<dbReference type="InterPro" id="IPR018108">
    <property type="entry name" value="MCP_transmembrane"/>
</dbReference>
<dbReference type="PANTHER" id="PTHR45758:SF20">
    <property type="entry name" value="MITOFERRIN-2"/>
    <property type="match status" value="1"/>
</dbReference>
<evidence type="ECO:0000256" key="6">
    <source>
        <dbReference type="ARBA" id="ARBA00022792"/>
    </source>
</evidence>
<evidence type="ECO:0000313" key="14">
    <source>
        <dbReference type="EMBL" id="BES96512.1"/>
    </source>
</evidence>
<gene>
    <name evidence="14" type="ORF">NTJ_09322</name>
</gene>
<comment type="subcellular location">
    <subcellularLocation>
        <location evidence="1">Mitochondrion inner membrane</location>
        <topology evidence="1">Multi-pass membrane protein</topology>
    </subcellularLocation>
</comment>
<keyword evidence="7" id="KW-1133">Transmembrane helix</keyword>
<feature type="repeat" description="Solcar" evidence="12">
    <location>
        <begin position="199"/>
        <end position="284"/>
    </location>
</feature>
<accession>A0ABN7AYP9</accession>
<keyword evidence="11 12" id="KW-0472">Membrane</keyword>
<dbReference type="InterPro" id="IPR023395">
    <property type="entry name" value="MCP_dom_sf"/>
</dbReference>
<evidence type="ECO:0000256" key="5">
    <source>
        <dbReference type="ARBA" id="ARBA00022692"/>
    </source>
</evidence>
<dbReference type="EMBL" id="AP028915">
    <property type="protein sequence ID" value="BES96512.1"/>
    <property type="molecule type" value="Genomic_DNA"/>
</dbReference>
<keyword evidence="15" id="KW-1185">Reference proteome</keyword>
<dbReference type="Pfam" id="PF00153">
    <property type="entry name" value="Mito_carr"/>
    <property type="match status" value="3"/>
</dbReference>
<protein>
    <submittedName>
        <fullName evidence="14">Mitochondrial carrier protein</fullName>
    </submittedName>
</protein>
<dbReference type="Gene3D" id="1.50.40.10">
    <property type="entry name" value="Mitochondrial carrier domain"/>
    <property type="match status" value="2"/>
</dbReference>
<dbReference type="SUPFAM" id="SSF103506">
    <property type="entry name" value="Mitochondrial carrier"/>
    <property type="match status" value="1"/>
</dbReference>
<organism evidence="14 15">
    <name type="scientific">Nesidiocoris tenuis</name>
    <dbReference type="NCBI Taxonomy" id="355587"/>
    <lineage>
        <taxon>Eukaryota</taxon>
        <taxon>Metazoa</taxon>
        <taxon>Ecdysozoa</taxon>
        <taxon>Arthropoda</taxon>
        <taxon>Hexapoda</taxon>
        <taxon>Insecta</taxon>
        <taxon>Pterygota</taxon>
        <taxon>Neoptera</taxon>
        <taxon>Paraneoptera</taxon>
        <taxon>Hemiptera</taxon>
        <taxon>Heteroptera</taxon>
        <taxon>Panheteroptera</taxon>
        <taxon>Cimicomorpha</taxon>
        <taxon>Miridae</taxon>
        <taxon>Dicyphina</taxon>
        <taxon>Nesidiocoris</taxon>
    </lineage>
</organism>
<dbReference type="PROSITE" id="PS50920">
    <property type="entry name" value="SOLCAR"/>
    <property type="match status" value="3"/>
</dbReference>
<name>A0ABN7AYP9_9HEMI</name>
<evidence type="ECO:0000256" key="2">
    <source>
        <dbReference type="ARBA" id="ARBA00006375"/>
    </source>
</evidence>
<evidence type="ECO:0000256" key="11">
    <source>
        <dbReference type="ARBA" id="ARBA00023136"/>
    </source>
</evidence>
<keyword evidence="5 12" id="KW-0812">Transmembrane</keyword>
<evidence type="ECO:0000256" key="8">
    <source>
        <dbReference type="ARBA" id="ARBA00023004"/>
    </source>
</evidence>
<comment type="similarity">
    <text evidence="2 13">Belongs to the mitochondrial carrier (TC 2.A.29) family.</text>
</comment>
<reference evidence="14 15" key="1">
    <citation type="submission" date="2023-09" db="EMBL/GenBank/DDBJ databases">
        <title>Nesidiocoris tenuis whole genome shotgun sequence.</title>
        <authorList>
            <person name="Shibata T."/>
            <person name="Shimoda M."/>
            <person name="Kobayashi T."/>
            <person name="Uehara T."/>
        </authorList>
    </citation>
    <scope>NUCLEOTIDE SEQUENCE [LARGE SCALE GENOMIC DNA]</scope>
    <source>
        <strain evidence="14 15">Japan</strain>
    </source>
</reference>
<keyword evidence="9" id="KW-0406">Ion transport</keyword>
<evidence type="ECO:0000256" key="1">
    <source>
        <dbReference type="ARBA" id="ARBA00004448"/>
    </source>
</evidence>
<dbReference type="PANTHER" id="PTHR45758">
    <property type="entry name" value="MITOFERRIN-1-RELATED"/>
    <property type="match status" value="1"/>
</dbReference>
<dbReference type="Proteomes" id="UP001307889">
    <property type="component" value="Chromosome 7"/>
</dbReference>